<protein>
    <recommendedName>
        <fullName evidence="6">Ribosomal RNA small subunit methyltransferase I</fullName>
        <ecNumber evidence="6">2.1.1.198</ecNumber>
    </recommendedName>
    <alternativeName>
        <fullName evidence="6">16S rRNA 2'-O-ribose C1402 methyltransferase</fullName>
    </alternativeName>
    <alternativeName>
        <fullName evidence="6">rRNA (cytidine-2'-O-)-methyltransferase RsmI</fullName>
    </alternativeName>
</protein>
<comment type="catalytic activity">
    <reaction evidence="6">
        <text>cytidine(1402) in 16S rRNA + S-adenosyl-L-methionine = 2'-O-methylcytidine(1402) in 16S rRNA + S-adenosyl-L-homocysteine + H(+)</text>
        <dbReference type="Rhea" id="RHEA:42924"/>
        <dbReference type="Rhea" id="RHEA-COMP:10285"/>
        <dbReference type="Rhea" id="RHEA-COMP:10286"/>
        <dbReference type="ChEBI" id="CHEBI:15378"/>
        <dbReference type="ChEBI" id="CHEBI:57856"/>
        <dbReference type="ChEBI" id="CHEBI:59789"/>
        <dbReference type="ChEBI" id="CHEBI:74495"/>
        <dbReference type="ChEBI" id="CHEBI:82748"/>
        <dbReference type="EC" id="2.1.1.198"/>
    </reaction>
</comment>
<dbReference type="EC" id="2.1.1.198" evidence="6"/>
<organism evidence="8 9">
    <name type="scientific">Effusibacillus dendaii</name>
    <dbReference type="NCBI Taxonomy" id="2743772"/>
    <lineage>
        <taxon>Bacteria</taxon>
        <taxon>Bacillati</taxon>
        <taxon>Bacillota</taxon>
        <taxon>Bacilli</taxon>
        <taxon>Bacillales</taxon>
        <taxon>Alicyclobacillaceae</taxon>
        <taxon>Effusibacillus</taxon>
    </lineage>
</organism>
<dbReference type="InterPro" id="IPR000878">
    <property type="entry name" value="4pyrrol_Mease"/>
</dbReference>
<reference evidence="8 9" key="1">
    <citation type="submission" date="2020-08" db="EMBL/GenBank/DDBJ databases">
        <title>Complete Genome Sequence of Effusibacillus dendaii Strain skT53, Isolated from Farmland soil.</title>
        <authorList>
            <person name="Konishi T."/>
            <person name="Kawasaki H."/>
        </authorList>
    </citation>
    <scope>NUCLEOTIDE SEQUENCE [LARGE SCALE GENOMIC DNA]</scope>
    <source>
        <strain evidence="9">skT53</strain>
    </source>
</reference>
<keyword evidence="3 6" id="KW-0489">Methyltransferase</keyword>
<dbReference type="KEGG" id="eff:skT53_24180"/>
<keyword evidence="5 6" id="KW-0949">S-adenosyl-L-methionine</keyword>
<dbReference type="InterPro" id="IPR035996">
    <property type="entry name" value="4pyrrol_Methylase_sf"/>
</dbReference>
<evidence type="ECO:0000256" key="3">
    <source>
        <dbReference type="ARBA" id="ARBA00022603"/>
    </source>
</evidence>
<dbReference type="AlphaFoldDB" id="A0A7I8DB73"/>
<dbReference type="GO" id="GO:0005737">
    <property type="term" value="C:cytoplasm"/>
    <property type="evidence" value="ECO:0007669"/>
    <property type="project" value="UniProtKB-SubCell"/>
</dbReference>
<dbReference type="GO" id="GO:0070677">
    <property type="term" value="F:rRNA (cytosine-2'-O-)-methyltransferase activity"/>
    <property type="evidence" value="ECO:0007669"/>
    <property type="project" value="UniProtKB-UniRule"/>
</dbReference>
<dbReference type="RefSeq" id="WP_200757416.1">
    <property type="nucleotide sequence ID" value="NZ_AP023366.1"/>
</dbReference>
<comment type="similarity">
    <text evidence="6">Belongs to the methyltransferase superfamily. RsmI family.</text>
</comment>
<dbReference type="NCBIfam" id="TIGR00096">
    <property type="entry name" value="16S rRNA (cytidine(1402)-2'-O)-methyltransferase"/>
    <property type="match status" value="1"/>
</dbReference>
<keyword evidence="9" id="KW-1185">Reference proteome</keyword>
<dbReference type="FunFam" id="3.40.1010.10:FF:000007">
    <property type="entry name" value="Ribosomal RNA small subunit methyltransferase I"/>
    <property type="match status" value="1"/>
</dbReference>
<accession>A0A7I8DB73</accession>
<name>A0A7I8DB73_9BACL</name>
<dbReference type="PANTHER" id="PTHR46111">
    <property type="entry name" value="RIBOSOMAL RNA SMALL SUBUNIT METHYLTRANSFERASE I"/>
    <property type="match status" value="1"/>
</dbReference>
<dbReference type="Pfam" id="PF00590">
    <property type="entry name" value="TP_methylase"/>
    <property type="match status" value="1"/>
</dbReference>
<dbReference type="EMBL" id="AP023366">
    <property type="protein sequence ID" value="BCJ87433.1"/>
    <property type="molecule type" value="Genomic_DNA"/>
</dbReference>
<dbReference type="CDD" id="cd11648">
    <property type="entry name" value="RsmI"/>
    <property type="match status" value="1"/>
</dbReference>
<dbReference type="PIRSF" id="PIRSF005917">
    <property type="entry name" value="MTase_YraL"/>
    <property type="match status" value="1"/>
</dbReference>
<evidence type="ECO:0000256" key="5">
    <source>
        <dbReference type="ARBA" id="ARBA00022691"/>
    </source>
</evidence>
<dbReference type="SUPFAM" id="SSF53790">
    <property type="entry name" value="Tetrapyrrole methylase"/>
    <property type="match status" value="1"/>
</dbReference>
<dbReference type="FunFam" id="3.30.950.10:FF:000002">
    <property type="entry name" value="Ribosomal RNA small subunit methyltransferase I"/>
    <property type="match status" value="1"/>
</dbReference>
<keyword evidence="1 6" id="KW-0963">Cytoplasm</keyword>
<evidence type="ECO:0000256" key="4">
    <source>
        <dbReference type="ARBA" id="ARBA00022679"/>
    </source>
</evidence>
<dbReference type="InterPro" id="IPR008189">
    <property type="entry name" value="rRNA_ssu_MeTfrase_I"/>
</dbReference>
<proteinExistence type="inferred from homology"/>
<keyword evidence="4 6" id="KW-0808">Transferase</keyword>
<evidence type="ECO:0000256" key="2">
    <source>
        <dbReference type="ARBA" id="ARBA00022552"/>
    </source>
</evidence>
<dbReference type="Gene3D" id="3.30.950.10">
    <property type="entry name" value="Methyltransferase, Cobalt-precorrin-4 Transmethylase, Domain 2"/>
    <property type="match status" value="1"/>
</dbReference>
<comment type="subcellular location">
    <subcellularLocation>
        <location evidence="6">Cytoplasm</location>
    </subcellularLocation>
</comment>
<evidence type="ECO:0000256" key="6">
    <source>
        <dbReference type="HAMAP-Rule" id="MF_01877"/>
    </source>
</evidence>
<keyword evidence="2 6" id="KW-0698">rRNA processing</keyword>
<comment type="function">
    <text evidence="6">Catalyzes the 2'-O-methylation of the ribose of cytidine 1402 (C1402) in 16S rRNA.</text>
</comment>
<dbReference type="HAMAP" id="MF_01877">
    <property type="entry name" value="16SrRNA_methyltr_I"/>
    <property type="match status" value="1"/>
</dbReference>
<gene>
    <name evidence="6 8" type="primary">rsmI</name>
    <name evidence="8" type="ORF">skT53_24180</name>
</gene>
<evidence type="ECO:0000313" key="9">
    <source>
        <dbReference type="Proteomes" id="UP000593802"/>
    </source>
</evidence>
<dbReference type="Gene3D" id="3.40.1010.10">
    <property type="entry name" value="Cobalt-precorrin-4 Transmethylase, Domain 1"/>
    <property type="match status" value="1"/>
</dbReference>
<evidence type="ECO:0000313" key="8">
    <source>
        <dbReference type="EMBL" id="BCJ87433.1"/>
    </source>
</evidence>
<dbReference type="PANTHER" id="PTHR46111:SF1">
    <property type="entry name" value="RIBOSOMAL RNA SMALL SUBUNIT METHYLTRANSFERASE I"/>
    <property type="match status" value="1"/>
</dbReference>
<feature type="domain" description="Tetrapyrrole methylase" evidence="7">
    <location>
        <begin position="14"/>
        <end position="214"/>
    </location>
</feature>
<dbReference type="InterPro" id="IPR014777">
    <property type="entry name" value="4pyrrole_Mease_sub1"/>
</dbReference>
<dbReference type="Proteomes" id="UP000593802">
    <property type="component" value="Chromosome"/>
</dbReference>
<evidence type="ECO:0000256" key="1">
    <source>
        <dbReference type="ARBA" id="ARBA00022490"/>
    </source>
</evidence>
<evidence type="ECO:0000259" key="7">
    <source>
        <dbReference type="Pfam" id="PF00590"/>
    </source>
</evidence>
<dbReference type="InterPro" id="IPR014776">
    <property type="entry name" value="4pyrrole_Mease_sub2"/>
</dbReference>
<sequence>MEKKYSYRQTEEGKLYLVATPIGNLQDMTFRAVEVLRQASVIAAEDTRQTWKLLNHFEMEGPRLISYHEHNKPKAEKEILELLRQGQTVALVTDAGTPAISDPGEDLVRAVIDSGFPVISIPGACAAITALVASGLPTRQFSFVGFLPRERKHRIKELAYWKRRTETLIFYEAPHRIRETVEDLLAELGNRHISAARELTKRYEEFARGTLEEFKQLLDEQPAKGEYVLVVAGCSPEEAEVEEDVWWRGLSVSDHVDALIGQGIAKKDAIKQAAKQRGQSKRDVYQAVLQAEADEK</sequence>